<proteinExistence type="predicted"/>
<accession>A0A7J7K8I2</accession>
<gene>
    <name evidence="2" type="ORF">EB796_007168</name>
</gene>
<protein>
    <submittedName>
        <fullName evidence="2">Uncharacterized protein</fullName>
    </submittedName>
</protein>
<evidence type="ECO:0000313" key="2">
    <source>
        <dbReference type="EMBL" id="KAF6034515.1"/>
    </source>
</evidence>
<dbReference type="Proteomes" id="UP000593567">
    <property type="component" value="Unassembled WGS sequence"/>
</dbReference>
<feature type="region of interest" description="Disordered" evidence="1">
    <location>
        <begin position="152"/>
        <end position="172"/>
    </location>
</feature>
<feature type="region of interest" description="Disordered" evidence="1">
    <location>
        <begin position="99"/>
        <end position="123"/>
    </location>
</feature>
<comment type="caution">
    <text evidence="2">The sequence shown here is derived from an EMBL/GenBank/DDBJ whole genome shotgun (WGS) entry which is preliminary data.</text>
</comment>
<dbReference type="EMBL" id="VXIV02001054">
    <property type="protein sequence ID" value="KAF6034515.1"/>
    <property type="molecule type" value="Genomic_DNA"/>
</dbReference>
<sequence>MFEFFEKSPLSGLKFLQRLLHKHNSVAKAKIIETDSANQSDISIINTENASYTNQGLTLTDDSYKQKNADSSSPEVVLQVEALPLEHCQSESSLFNKDGSRLNLADSSQSPRSESPFQRGGRLRSSIQEFRNRSRAHIENVRASIRTKVDEYNSYDDDGNELKEEEKSPEITQNQFSTAFRSSMRRSRKFIMTAAQQVPITSIAKALTGDTTTYYE</sequence>
<feature type="compositionally biased region" description="Polar residues" evidence="1">
    <location>
        <begin position="105"/>
        <end position="116"/>
    </location>
</feature>
<organism evidence="2 3">
    <name type="scientific">Bugula neritina</name>
    <name type="common">Brown bryozoan</name>
    <name type="synonym">Sertularia neritina</name>
    <dbReference type="NCBI Taxonomy" id="10212"/>
    <lineage>
        <taxon>Eukaryota</taxon>
        <taxon>Metazoa</taxon>
        <taxon>Spiralia</taxon>
        <taxon>Lophotrochozoa</taxon>
        <taxon>Bryozoa</taxon>
        <taxon>Gymnolaemata</taxon>
        <taxon>Cheilostomatida</taxon>
        <taxon>Flustrina</taxon>
        <taxon>Buguloidea</taxon>
        <taxon>Bugulidae</taxon>
        <taxon>Bugula</taxon>
    </lineage>
</organism>
<evidence type="ECO:0000256" key="1">
    <source>
        <dbReference type="SAM" id="MobiDB-lite"/>
    </source>
</evidence>
<evidence type="ECO:0000313" key="3">
    <source>
        <dbReference type="Proteomes" id="UP000593567"/>
    </source>
</evidence>
<dbReference type="AlphaFoldDB" id="A0A7J7K8I2"/>
<reference evidence="2" key="1">
    <citation type="submission" date="2020-06" db="EMBL/GenBank/DDBJ databases">
        <title>Draft genome of Bugula neritina, a colonial animal packing powerful symbionts and potential medicines.</title>
        <authorList>
            <person name="Rayko M."/>
        </authorList>
    </citation>
    <scope>NUCLEOTIDE SEQUENCE [LARGE SCALE GENOMIC DNA]</scope>
    <source>
        <strain evidence="2">Kwan_BN1</strain>
    </source>
</reference>
<feature type="compositionally biased region" description="Basic and acidic residues" evidence="1">
    <location>
        <begin position="160"/>
        <end position="169"/>
    </location>
</feature>
<name>A0A7J7K8I2_BUGNE</name>
<keyword evidence="3" id="KW-1185">Reference proteome</keyword>